<dbReference type="GO" id="GO:0005524">
    <property type="term" value="F:ATP binding"/>
    <property type="evidence" value="ECO:0007669"/>
    <property type="project" value="UniProtKB-KW"/>
</dbReference>
<accession>A0A250WXA5</accession>
<evidence type="ECO:0000256" key="2">
    <source>
        <dbReference type="ARBA" id="ARBA00004123"/>
    </source>
</evidence>
<evidence type="ECO:0000256" key="5">
    <source>
        <dbReference type="ARBA" id="ARBA00017893"/>
    </source>
</evidence>
<keyword evidence="22" id="KW-1185">Reference proteome</keyword>
<keyword evidence="17" id="KW-0469">Meiosis</keyword>
<evidence type="ECO:0000256" key="13">
    <source>
        <dbReference type="ARBA" id="ARBA00022842"/>
    </source>
</evidence>
<feature type="coiled-coil region" evidence="19">
    <location>
        <begin position="924"/>
        <end position="1004"/>
    </location>
</feature>
<dbReference type="Gene3D" id="3.40.50.300">
    <property type="entry name" value="P-loop containing nucleotide triphosphate hydrolases"/>
    <property type="match status" value="2"/>
</dbReference>
<keyword evidence="6" id="KW-0158">Chromosome</keyword>
<evidence type="ECO:0000256" key="15">
    <source>
        <dbReference type="ARBA" id="ARBA00023204"/>
    </source>
</evidence>
<keyword evidence="7" id="KW-0479">Metal-binding</keyword>
<evidence type="ECO:0000256" key="8">
    <source>
        <dbReference type="ARBA" id="ARBA00022741"/>
    </source>
</evidence>
<evidence type="ECO:0000259" key="20">
    <source>
        <dbReference type="Pfam" id="PF13476"/>
    </source>
</evidence>
<dbReference type="NCBIfam" id="TIGR00606">
    <property type="entry name" value="rad50"/>
    <property type="match status" value="1"/>
</dbReference>
<feature type="coiled-coil region" evidence="19">
    <location>
        <begin position="872"/>
        <end position="899"/>
    </location>
</feature>
<proteinExistence type="inferred from homology"/>
<evidence type="ECO:0000256" key="9">
    <source>
        <dbReference type="ARBA" id="ARBA00022763"/>
    </source>
</evidence>
<keyword evidence="11" id="KW-0862">Zinc</keyword>
<organism evidence="21 22">
    <name type="scientific">Chlamydomonas eustigma</name>
    <dbReference type="NCBI Taxonomy" id="1157962"/>
    <lineage>
        <taxon>Eukaryota</taxon>
        <taxon>Viridiplantae</taxon>
        <taxon>Chlorophyta</taxon>
        <taxon>core chlorophytes</taxon>
        <taxon>Chlorophyceae</taxon>
        <taxon>CS clade</taxon>
        <taxon>Chlamydomonadales</taxon>
        <taxon>Chlamydomonadaceae</taxon>
        <taxon>Chlamydomonas</taxon>
    </lineage>
</organism>
<gene>
    <name evidence="21" type="ORF">CEUSTIGMA_g2910.t1</name>
</gene>
<comment type="similarity">
    <text evidence="4">Belongs to the SMC family. RAD50 subfamily.</text>
</comment>
<dbReference type="FunFam" id="3.40.50.300:FF:000593">
    <property type="entry name" value="DNA repair protein RAD50"/>
    <property type="match status" value="1"/>
</dbReference>
<dbReference type="InterPro" id="IPR004584">
    <property type="entry name" value="Rad50_eukaryotes"/>
</dbReference>
<dbReference type="GO" id="GO:0070192">
    <property type="term" value="P:chromosome organization involved in meiotic cell cycle"/>
    <property type="evidence" value="ECO:0007669"/>
    <property type="project" value="TreeGrafter"/>
</dbReference>
<dbReference type="GO" id="GO:0006302">
    <property type="term" value="P:double-strand break repair"/>
    <property type="evidence" value="ECO:0007669"/>
    <property type="project" value="InterPro"/>
</dbReference>
<feature type="coiled-coil region" evidence="19">
    <location>
        <begin position="754"/>
        <end position="815"/>
    </location>
</feature>
<name>A0A250WXA5_9CHLO</name>
<dbReference type="GO" id="GO:0007004">
    <property type="term" value="P:telomere maintenance via telomerase"/>
    <property type="evidence" value="ECO:0007669"/>
    <property type="project" value="TreeGrafter"/>
</dbReference>
<evidence type="ECO:0000256" key="7">
    <source>
        <dbReference type="ARBA" id="ARBA00022723"/>
    </source>
</evidence>
<evidence type="ECO:0000256" key="12">
    <source>
        <dbReference type="ARBA" id="ARBA00022840"/>
    </source>
</evidence>
<dbReference type="Proteomes" id="UP000232323">
    <property type="component" value="Unassembled WGS sequence"/>
</dbReference>
<dbReference type="GO" id="GO:0046872">
    <property type="term" value="F:metal ion binding"/>
    <property type="evidence" value="ECO:0007669"/>
    <property type="project" value="UniProtKB-KW"/>
</dbReference>
<dbReference type="GO" id="GO:0003691">
    <property type="term" value="F:double-stranded telomeric DNA binding"/>
    <property type="evidence" value="ECO:0007669"/>
    <property type="project" value="TreeGrafter"/>
</dbReference>
<keyword evidence="9" id="KW-0227">DNA damage</keyword>
<keyword evidence="15" id="KW-0234">DNA repair</keyword>
<keyword evidence="13" id="KW-0460">Magnesium</keyword>
<dbReference type="PANTHER" id="PTHR18867:SF12">
    <property type="entry name" value="DNA REPAIR PROTEIN RAD50"/>
    <property type="match status" value="1"/>
</dbReference>
<dbReference type="InterPro" id="IPR027417">
    <property type="entry name" value="P-loop_NTPase"/>
</dbReference>
<dbReference type="GO" id="GO:0000794">
    <property type="term" value="C:condensed nuclear chromosome"/>
    <property type="evidence" value="ECO:0007669"/>
    <property type="project" value="TreeGrafter"/>
</dbReference>
<evidence type="ECO:0000256" key="14">
    <source>
        <dbReference type="ARBA" id="ARBA00023054"/>
    </source>
</evidence>
<evidence type="ECO:0000256" key="19">
    <source>
        <dbReference type="SAM" id="Coils"/>
    </source>
</evidence>
<keyword evidence="12" id="KW-0067">ATP-binding</keyword>
<evidence type="ECO:0000256" key="3">
    <source>
        <dbReference type="ARBA" id="ARBA00004286"/>
    </source>
</evidence>
<feature type="coiled-coil region" evidence="19">
    <location>
        <begin position="636"/>
        <end position="663"/>
    </location>
</feature>
<dbReference type="GO" id="GO:0016887">
    <property type="term" value="F:ATP hydrolysis activity"/>
    <property type="evidence" value="ECO:0007669"/>
    <property type="project" value="InterPro"/>
</dbReference>
<reference evidence="21 22" key="1">
    <citation type="submission" date="2017-08" db="EMBL/GenBank/DDBJ databases">
        <title>Acidophilic green algal genome provides insights into adaptation to an acidic environment.</title>
        <authorList>
            <person name="Hirooka S."/>
            <person name="Hirose Y."/>
            <person name="Kanesaki Y."/>
            <person name="Higuchi S."/>
            <person name="Fujiwara T."/>
            <person name="Onuma R."/>
            <person name="Era A."/>
            <person name="Ohbayashi R."/>
            <person name="Uzuka A."/>
            <person name="Nozaki H."/>
            <person name="Yoshikawa H."/>
            <person name="Miyagishima S.Y."/>
        </authorList>
    </citation>
    <scope>NUCLEOTIDE SEQUENCE [LARGE SCALE GENOMIC DNA]</scope>
    <source>
        <strain evidence="21 22">NIES-2499</strain>
    </source>
</reference>
<dbReference type="GO" id="GO:0000722">
    <property type="term" value="P:telomere maintenance via recombination"/>
    <property type="evidence" value="ECO:0007669"/>
    <property type="project" value="TreeGrafter"/>
</dbReference>
<keyword evidence="14 19" id="KW-0175">Coiled coil</keyword>
<evidence type="ECO:0000256" key="18">
    <source>
        <dbReference type="ARBA" id="ARBA00049360"/>
    </source>
</evidence>
<evidence type="ECO:0000256" key="11">
    <source>
        <dbReference type="ARBA" id="ARBA00022833"/>
    </source>
</evidence>
<evidence type="ECO:0000256" key="4">
    <source>
        <dbReference type="ARBA" id="ARBA00009439"/>
    </source>
</evidence>
<feature type="domain" description="Rad50/SbcC-type AAA" evidence="20">
    <location>
        <begin position="6"/>
        <end position="219"/>
    </location>
</feature>
<comment type="caution">
    <text evidence="21">The sequence shown here is derived from an EMBL/GenBank/DDBJ whole genome shotgun (WGS) entry which is preliminary data.</text>
</comment>
<evidence type="ECO:0000256" key="16">
    <source>
        <dbReference type="ARBA" id="ARBA00023242"/>
    </source>
</evidence>
<dbReference type="SUPFAM" id="SSF52540">
    <property type="entry name" value="P-loop containing nucleoside triphosphate hydrolases"/>
    <property type="match status" value="2"/>
</dbReference>
<comment type="subcellular location">
    <subcellularLocation>
        <location evidence="3">Chromosome</location>
    </subcellularLocation>
    <subcellularLocation>
        <location evidence="2">Nucleus</location>
    </subcellularLocation>
</comment>
<keyword evidence="10" id="KW-0378">Hydrolase</keyword>
<dbReference type="EMBL" id="BEGY01000012">
    <property type="protein sequence ID" value="GAX75467.1"/>
    <property type="molecule type" value="Genomic_DNA"/>
</dbReference>
<dbReference type="GO" id="GO:0051880">
    <property type="term" value="F:G-quadruplex DNA binding"/>
    <property type="evidence" value="ECO:0007669"/>
    <property type="project" value="TreeGrafter"/>
</dbReference>
<feature type="coiled-coil region" evidence="19">
    <location>
        <begin position="235"/>
        <end position="345"/>
    </location>
</feature>
<keyword evidence="8" id="KW-0547">Nucleotide-binding</keyword>
<dbReference type="GO" id="GO:0030870">
    <property type="term" value="C:Mre11 complex"/>
    <property type="evidence" value="ECO:0007669"/>
    <property type="project" value="InterPro"/>
</dbReference>
<evidence type="ECO:0000256" key="10">
    <source>
        <dbReference type="ARBA" id="ARBA00022801"/>
    </source>
</evidence>
<comment type="catalytic activity">
    <reaction evidence="18">
        <text>ATP + H2O = ADP + phosphate + H(+)</text>
        <dbReference type="Rhea" id="RHEA:13065"/>
        <dbReference type="ChEBI" id="CHEBI:15377"/>
        <dbReference type="ChEBI" id="CHEBI:15378"/>
        <dbReference type="ChEBI" id="CHEBI:30616"/>
        <dbReference type="ChEBI" id="CHEBI:43474"/>
        <dbReference type="ChEBI" id="CHEBI:456216"/>
    </reaction>
</comment>
<comment type="cofactor">
    <cofactor evidence="1">
        <name>Zn(2+)</name>
        <dbReference type="ChEBI" id="CHEBI:29105"/>
    </cofactor>
</comment>
<dbReference type="PANTHER" id="PTHR18867">
    <property type="entry name" value="RAD50"/>
    <property type="match status" value="1"/>
</dbReference>
<feature type="coiled-coil region" evidence="19">
    <location>
        <begin position="496"/>
        <end position="553"/>
    </location>
</feature>
<dbReference type="OrthoDB" id="18797at2759"/>
<evidence type="ECO:0000256" key="17">
    <source>
        <dbReference type="ARBA" id="ARBA00023254"/>
    </source>
</evidence>
<sequence>MCTIEKILIKGIRSFSPNNQIPIDFEKPLTLIVGANGAGKTTVIECLKQACTGELPPNTRSGRSFIHDPKVANEVEVKAQIKLRFSTSTGQPVVVMRSYQLTQQKKDLQFKTLDSTLQTIDKNTGQKQAITYRCADMDKMVPSLMGVSKAVLENVIFVHQEESNWPLAEGKVLKEKFDDIFSATKYTKALEALRKLKADKASEVKLLKAKLETIKTQRDTAMRLKKEVTDGQSRVMASEVQIRDLEQQIQAKEAAMVEADLRISSIREVQQSRESLRARHALLLQQTQDRLKKLKDGCDLAESDAELEECLASFDHSCQDMQAKLTELQRQINSKRIEKESMADKYQRDCKSVGRLSAEVDAFASHCSELQRFMSHTAAVLTITLPAHSFWPTPAVHEVSASSGTHDATQIVEAASRFRQEVEGKVQSVLTQVRETKNMSRTKDVSLSEEVDRLTTAISRSTETIRLLREQVARNERTSQSMEYELSTLVVNVEVVQEAERLVSQLTVKLLEKEREISGCRFEETLSVEKAAVDTIQARIAKLRQERQRLSAASDSSTRLRLKQQELSIKEQALSSLLDRWRPKLLTLLRTSVLPSEGMLREETEKVLSARKADLAMKSRDLAAARAAQAAAKGSLGNSQNQLRQMEQQLMSLRDHIQQGIQAALLEGGGVQSAMSDILPLFDNKLQEVKVVCDRHSGRVANANAVLTVLQQHRLQIQEGHECPTCKRGFPDDLEKRRVLQLVELDIQELPSRVSAAKTELTKASRQLEALTALQPKWMKMVDLQKELPAMRTRMESEESKLQEMSCSVNDLEDDHAVTELDVQEASKLVSDVVWQVDRQWREVVEMRRQVGVQEELLGSSQCSGEGGIRTVSDVDELLDQEEKMRAEHQRKREELVQCQDYLKDDLLRLTAELSRAKSEYAHVGESLIKKSELEDKIKELSQQNVDLGRQISSLQADQLPRQNEREALIKARETARKLSTQREAEVEATLRETQHLLDQLQSKMRPVVEFLEQGRSGELQRGNEALELLNLRMQANQQLLLTKEQEVSKHNQDFAERDNLRREVVDVLEYRRSKKELLEVNQKLSALEERVGKMGDDATLLNAYKTLQSEKDTLRRHQDERRGHVAATKQGIDRARIELEVPEYKEVESRCNGLRLTLKTMEYANEDLDSYYKALEKALLMYHTSKMSDINKIIKELWQKTYRGQDIDYIQIKADAEGVGTRSYNYRVVMYSSGGAELEMRGRCSAGQKVLACLIIRLALAETFCLNCGILALDEPTTNLDADNSASLAEALRAIMVSRREQENFQLIIITHDEKFAHLIGTRESTSYMWRITKDEHQHTKVEKEEFE</sequence>
<dbReference type="STRING" id="1157962.A0A250WXA5"/>
<evidence type="ECO:0000256" key="1">
    <source>
        <dbReference type="ARBA" id="ARBA00001947"/>
    </source>
</evidence>
<keyword evidence="16" id="KW-0539">Nucleus</keyword>
<dbReference type="Pfam" id="PF13476">
    <property type="entry name" value="AAA_23"/>
    <property type="match status" value="1"/>
</dbReference>
<evidence type="ECO:0000313" key="22">
    <source>
        <dbReference type="Proteomes" id="UP000232323"/>
    </source>
</evidence>
<dbReference type="InterPro" id="IPR038729">
    <property type="entry name" value="Rad50/SbcC_AAA"/>
</dbReference>
<protein>
    <recommendedName>
        <fullName evidence="5">DNA repair protein RAD50</fullName>
    </recommendedName>
</protein>
<dbReference type="GO" id="GO:0043047">
    <property type="term" value="F:single-stranded telomeric DNA binding"/>
    <property type="evidence" value="ECO:0007669"/>
    <property type="project" value="TreeGrafter"/>
</dbReference>
<evidence type="ECO:0000256" key="6">
    <source>
        <dbReference type="ARBA" id="ARBA00022454"/>
    </source>
</evidence>
<evidence type="ECO:0000313" key="21">
    <source>
        <dbReference type="EMBL" id="GAX75467.1"/>
    </source>
</evidence>